<sequence length="301" mass="31635">MTRSKRRTTATRRTAATAAVLAASASLLSAGTLPAIAAGSPVQYVALGDSYASGPGITPEADEACGRSRSNYPGITAAALEHAVGLDVEFKDVSCSGATTRDLWNTQSTAAAPQLDALTEETDLVSVTIGGNDLGFTRVLQQCVIAGLGDRAGSPCRDQLTSGGADQLETGIATLRDRIDSMLTDIDRRSPGARVALVGYPALFPAEGDICDPSTVPLAKGDVTYLDATTRKLNTMLAEEAREAGAVYVDAYKVSEGHDMCRPQDKRWYEPLMPVGDLSAHPNVLGHFFVALHTAEALRQP</sequence>
<dbReference type="Pfam" id="PF13472">
    <property type="entry name" value="Lipase_GDSL_2"/>
    <property type="match status" value="1"/>
</dbReference>
<protein>
    <submittedName>
        <fullName evidence="5">GDSL family lipase</fullName>
    </submittedName>
</protein>
<feature type="chain" id="PRO_5035227251" evidence="3">
    <location>
        <begin position="38"/>
        <end position="301"/>
    </location>
</feature>
<proteinExistence type="predicted"/>
<dbReference type="Gene3D" id="3.40.50.1110">
    <property type="entry name" value="SGNH hydrolase"/>
    <property type="match status" value="1"/>
</dbReference>
<accession>A0A2M8LT45</accession>
<feature type="disulfide bond" evidence="2">
    <location>
        <begin position="143"/>
        <end position="156"/>
    </location>
</feature>
<feature type="disulfide bond" evidence="2">
    <location>
        <begin position="211"/>
        <end position="261"/>
    </location>
</feature>
<evidence type="ECO:0000259" key="4">
    <source>
        <dbReference type="Pfam" id="PF13472"/>
    </source>
</evidence>
<dbReference type="CDD" id="cd01823">
    <property type="entry name" value="SEST_like"/>
    <property type="match status" value="1"/>
</dbReference>
<keyword evidence="3" id="KW-0732">Signal</keyword>
<feature type="disulfide bond" evidence="2">
    <location>
        <begin position="65"/>
        <end position="95"/>
    </location>
</feature>
<dbReference type="EMBL" id="PGGW01000067">
    <property type="protein sequence ID" value="PJE95106.1"/>
    <property type="molecule type" value="Genomic_DNA"/>
</dbReference>
<feature type="active site" evidence="1">
    <location>
        <position position="281"/>
    </location>
</feature>
<dbReference type="RefSeq" id="WP_100204358.1">
    <property type="nucleotide sequence ID" value="NZ_PGGW01000067.1"/>
</dbReference>
<dbReference type="InterPro" id="IPR006311">
    <property type="entry name" value="TAT_signal"/>
</dbReference>
<dbReference type="PROSITE" id="PS51318">
    <property type="entry name" value="TAT"/>
    <property type="match status" value="1"/>
</dbReference>
<gene>
    <name evidence="5" type="ORF">CUT44_26030</name>
</gene>
<dbReference type="SUPFAM" id="SSF52266">
    <property type="entry name" value="SGNH hydrolase"/>
    <property type="match status" value="1"/>
</dbReference>
<reference evidence="5 6" key="1">
    <citation type="submission" date="2017-11" db="EMBL/GenBank/DDBJ databases">
        <title>Streptomyces carmine sp. nov., a novel actinomycete isolated from Sophora alopecuroides in Xinjiang, China.</title>
        <authorList>
            <person name="Wang Y."/>
            <person name="Luo X."/>
            <person name="Wan C."/>
            <person name="Zhang L."/>
        </authorList>
    </citation>
    <scope>NUCLEOTIDE SEQUENCE [LARGE SCALE GENOMIC DNA]</scope>
    <source>
        <strain evidence="5 6">TRM SA0054</strain>
    </source>
</reference>
<dbReference type="InterPro" id="IPR013830">
    <property type="entry name" value="SGNH_hydro"/>
</dbReference>
<dbReference type="Proteomes" id="UP000230407">
    <property type="component" value="Unassembled WGS sequence"/>
</dbReference>
<dbReference type="GO" id="GO:0019433">
    <property type="term" value="P:triglyceride catabolic process"/>
    <property type="evidence" value="ECO:0007669"/>
    <property type="project" value="TreeGrafter"/>
</dbReference>
<organism evidence="5 6">
    <name type="scientific">Streptomyces carminius</name>
    <dbReference type="NCBI Taxonomy" id="2665496"/>
    <lineage>
        <taxon>Bacteria</taxon>
        <taxon>Bacillati</taxon>
        <taxon>Actinomycetota</taxon>
        <taxon>Actinomycetes</taxon>
        <taxon>Kitasatosporales</taxon>
        <taxon>Streptomycetaceae</taxon>
        <taxon>Streptomyces</taxon>
    </lineage>
</organism>
<dbReference type="InterPro" id="IPR036514">
    <property type="entry name" value="SGNH_hydro_sf"/>
</dbReference>
<dbReference type="PANTHER" id="PTHR37981:SF1">
    <property type="entry name" value="SGNH HYDROLASE-TYPE ESTERASE DOMAIN-CONTAINING PROTEIN"/>
    <property type="match status" value="1"/>
</dbReference>
<evidence type="ECO:0000313" key="6">
    <source>
        <dbReference type="Proteomes" id="UP000230407"/>
    </source>
</evidence>
<name>A0A2M8LT45_9ACTN</name>
<evidence type="ECO:0000256" key="2">
    <source>
        <dbReference type="PIRSR" id="PIRSR637460-2"/>
    </source>
</evidence>
<keyword evidence="2" id="KW-1015">Disulfide bond</keyword>
<evidence type="ECO:0000313" key="5">
    <source>
        <dbReference type="EMBL" id="PJE95106.1"/>
    </source>
</evidence>
<keyword evidence="6" id="KW-1185">Reference proteome</keyword>
<evidence type="ECO:0000256" key="3">
    <source>
        <dbReference type="SAM" id="SignalP"/>
    </source>
</evidence>
<feature type="active site" description="Nucleophile" evidence="1">
    <location>
        <position position="50"/>
    </location>
</feature>
<dbReference type="AlphaFoldDB" id="A0A2M8LT45"/>
<dbReference type="InterPro" id="IPR037460">
    <property type="entry name" value="SEST-like"/>
</dbReference>
<feature type="domain" description="SGNH hydrolase-type esterase" evidence="4">
    <location>
        <begin position="46"/>
        <end position="287"/>
    </location>
</feature>
<dbReference type="PANTHER" id="PTHR37981">
    <property type="entry name" value="LIPASE 2"/>
    <property type="match status" value="1"/>
</dbReference>
<evidence type="ECO:0000256" key="1">
    <source>
        <dbReference type="PIRSR" id="PIRSR637460-1"/>
    </source>
</evidence>
<feature type="signal peptide" evidence="3">
    <location>
        <begin position="1"/>
        <end position="37"/>
    </location>
</feature>
<comment type="caution">
    <text evidence="5">The sequence shown here is derived from an EMBL/GenBank/DDBJ whole genome shotgun (WGS) entry which is preliminary data.</text>
</comment>
<dbReference type="GO" id="GO:0004806">
    <property type="term" value="F:triacylglycerol lipase activity"/>
    <property type="evidence" value="ECO:0007669"/>
    <property type="project" value="TreeGrafter"/>
</dbReference>